<dbReference type="RefSeq" id="WP_290359819.1">
    <property type="nucleotide sequence ID" value="NZ_JAUHHC010000004.1"/>
</dbReference>
<reference evidence="1 2" key="1">
    <citation type="submission" date="2023-06" db="EMBL/GenBank/DDBJ databases">
        <title>Pelomonas sp. PFR6 16S ribosomal RNA gene Genome sequencing and assembly.</title>
        <authorList>
            <person name="Woo H."/>
        </authorList>
    </citation>
    <scope>NUCLEOTIDE SEQUENCE [LARGE SCALE GENOMIC DNA]</scope>
    <source>
        <strain evidence="1 2">PFR6</strain>
    </source>
</reference>
<dbReference type="EMBL" id="JAUHHC010000004">
    <property type="protein sequence ID" value="MDN3921495.1"/>
    <property type="molecule type" value="Genomic_DNA"/>
</dbReference>
<proteinExistence type="predicted"/>
<evidence type="ECO:0000313" key="1">
    <source>
        <dbReference type="EMBL" id="MDN3921495.1"/>
    </source>
</evidence>
<keyword evidence="2" id="KW-1185">Reference proteome</keyword>
<evidence type="ECO:0000313" key="2">
    <source>
        <dbReference type="Proteomes" id="UP001228044"/>
    </source>
</evidence>
<sequence length="116" mass="12525">MSGALNPTLSGAATGHAMRAKAGAMGVSIGEAVRDNFLKSMGEHRPPKRESLPARTWAGIPESTRLLIVMVACEAPGEPQRLCRQPWDSFSATDQCRMASSARALRRDLRDVSSLF</sequence>
<accession>A0ABT8DWP3</accession>
<gene>
    <name evidence="1" type="ORF">QWJ38_14475</name>
</gene>
<organism evidence="1 2">
    <name type="scientific">Roseateles violae</name>
    <dbReference type="NCBI Taxonomy" id="3058042"/>
    <lineage>
        <taxon>Bacteria</taxon>
        <taxon>Pseudomonadati</taxon>
        <taxon>Pseudomonadota</taxon>
        <taxon>Betaproteobacteria</taxon>
        <taxon>Burkholderiales</taxon>
        <taxon>Sphaerotilaceae</taxon>
        <taxon>Roseateles</taxon>
    </lineage>
</organism>
<comment type="caution">
    <text evidence="1">The sequence shown here is derived from an EMBL/GenBank/DDBJ whole genome shotgun (WGS) entry which is preliminary data.</text>
</comment>
<dbReference type="Proteomes" id="UP001228044">
    <property type="component" value="Unassembled WGS sequence"/>
</dbReference>
<name>A0ABT8DWP3_9BURK</name>
<protein>
    <submittedName>
        <fullName evidence="1">Uncharacterized protein</fullName>
    </submittedName>
</protein>